<organism evidence="2 3">
    <name type="scientific">Crucibulum laeve</name>
    <dbReference type="NCBI Taxonomy" id="68775"/>
    <lineage>
        <taxon>Eukaryota</taxon>
        <taxon>Fungi</taxon>
        <taxon>Dikarya</taxon>
        <taxon>Basidiomycota</taxon>
        <taxon>Agaricomycotina</taxon>
        <taxon>Agaricomycetes</taxon>
        <taxon>Agaricomycetidae</taxon>
        <taxon>Agaricales</taxon>
        <taxon>Agaricineae</taxon>
        <taxon>Nidulariaceae</taxon>
        <taxon>Crucibulum</taxon>
    </lineage>
</organism>
<dbReference type="EMBL" id="ML213597">
    <property type="protein sequence ID" value="TFK40436.1"/>
    <property type="molecule type" value="Genomic_DNA"/>
</dbReference>
<gene>
    <name evidence="2" type="ORF">BDQ12DRAFT_680949</name>
</gene>
<feature type="transmembrane region" description="Helical" evidence="1">
    <location>
        <begin position="37"/>
        <end position="55"/>
    </location>
</feature>
<evidence type="ECO:0000256" key="1">
    <source>
        <dbReference type="SAM" id="Phobius"/>
    </source>
</evidence>
<name>A0A5C3M7N6_9AGAR</name>
<keyword evidence="1" id="KW-0472">Membrane</keyword>
<reference evidence="2 3" key="1">
    <citation type="journal article" date="2019" name="Nat. Ecol. Evol.">
        <title>Megaphylogeny resolves global patterns of mushroom evolution.</title>
        <authorList>
            <person name="Varga T."/>
            <person name="Krizsan K."/>
            <person name="Foldi C."/>
            <person name="Dima B."/>
            <person name="Sanchez-Garcia M."/>
            <person name="Sanchez-Ramirez S."/>
            <person name="Szollosi G.J."/>
            <person name="Szarkandi J.G."/>
            <person name="Papp V."/>
            <person name="Albert L."/>
            <person name="Andreopoulos W."/>
            <person name="Angelini C."/>
            <person name="Antonin V."/>
            <person name="Barry K.W."/>
            <person name="Bougher N.L."/>
            <person name="Buchanan P."/>
            <person name="Buyck B."/>
            <person name="Bense V."/>
            <person name="Catcheside P."/>
            <person name="Chovatia M."/>
            <person name="Cooper J."/>
            <person name="Damon W."/>
            <person name="Desjardin D."/>
            <person name="Finy P."/>
            <person name="Geml J."/>
            <person name="Haridas S."/>
            <person name="Hughes K."/>
            <person name="Justo A."/>
            <person name="Karasinski D."/>
            <person name="Kautmanova I."/>
            <person name="Kiss B."/>
            <person name="Kocsube S."/>
            <person name="Kotiranta H."/>
            <person name="LaButti K.M."/>
            <person name="Lechner B.E."/>
            <person name="Liimatainen K."/>
            <person name="Lipzen A."/>
            <person name="Lukacs Z."/>
            <person name="Mihaltcheva S."/>
            <person name="Morgado L.N."/>
            <person name="Niskanen T."/>
            <person name="Noordeloos M.E."/>
            <person name="Ohm R.A."/>
            <person name="Ortiz-Santana B."/>
            <person name="Ovrebo C."/>
            <person name="Racz N."/>
            <person name="Riley R."/>
            <person name="Savchenko A."/>
            <person name="Shiryaev A."/>
            <person name="Soop K."/>
            <person name="Spirin V."/>
            <person name="Szebenyi C."/>
            <person name="Tomsovsky M."/>
            <person name="Tulloss R.E."/>
            <person name="Uehling J."/>
            <person name="Grigoriev I.V."/>
            <person name="Vagvolgyi C."/>
            <person name="Papp T."/>
            <person name="Martin F.M."/>
            <person name="Miettinen O."/>
            <person name="Hibbett D.S."/>
            <person name="Nagy L.G."/>
        </authorList>
    </citation>
    <scope>NUCLEOTIDE SEQUENCE [LARGE SCALE GENOMIC DNA]</scope>
    <source>
        <strain evidence="2 3">CBS 166.37</strain>
    </source>
</reference>
<evidence type="ECO:0000313" key="3">
    <source>
        <dbReference type="Proteomes" id="UP000308652"/>
    </source>
</evidence>
<dbReference type="AlphaFoldDB" id="A0A5C3M7N6"/>
<keyword evidence="1" id="KW-1133">Transmembrane helix</keyword>
<evidence type="ECO:0000313" key="2">
    <source>
        <dbReference type="EMBL" id="TFK40436.1"/>
    </source>
</evidence>
<accession>A0A5C3M7N6</accession>
<dbReference type="Proteomes" id="UP000308652">
    <property type="component" value="Unassembled WGS sequence"/>
</dbReference>
<keyword evidence="3" id="KW-1185">Reference proteome</keyword>
<protein>
    <submittedName>
        <fullName evidence="2">Uncharacterized protein</fullName>
    </submittedName>
</protein>
<proteinExistence type="predicted"/>
<keyword evidence="1" id="KW-0812">Transmembrane</keyword>
<sequence>MCASKLDELRVVPYRCFERCLGREYRSRHIRRLMEDAVFLLPALYVPLVGGGFTLNSLELVNCLRRYITNSKTPPVIALVQE</sequence>